<dbReference type="GO" id="GO:0046983">
    <property type="term" value="F:protein dimerization activity"/>
    <property type="evidence" value="ECO:0007669"/>
    <property type="project" value="InterPro"/>
</dbReference>
<evidence type="ECO:0000256" key="14">
    <source>
        <dbReference type="ARBA" id="ARBA00047891"/>
    </source>
</evidence>
<dbReference type="OrthoDB" id="9805684at2"/>
<dbReference type="GO" id="GO:0050661">
    <property type="term" value="F:NADP binding"/>
    <property type="evidence" value="ECO:0007669"/>
    <property type="project" value="UniProtKB-UniRule"/>
</dbReference>
<dbReference type="InterPro" id="IPR036291">
    <property type="entry name" value="NAD(P)-bd_dom_sf"/>
</dbReference>
<dbReference type="GO" id="GO:0009089">
    <property type="term" value="P:lysine biosynthetic process via diaminopimelate"/>
    <property type="evidence" value="ECO:0007669"/>
    <property type="project" value="UniProtKB-UniRule"/>
</dbReference>
<dbReference type="GO" id="GO:0009088">
    <property type="term" value="P:threonine biosynthetic process"/>
    <property type="evidence" value="ECO:0007669"/>
    <property type="project" value="UniProtKB-UniRule"/>
</dbReference>
<dbReference type="GO" id="GO:0009097">
    <property type="term" value="P:isoleucine biosynthetic process"/>
    <property type="evidence" value="ECO:0007669"/>
    <property type="project" value="UniProtKB-UniRule"/>
</dbReference>
<dbReference type="InterPro" id="IPR000534">
    <property type="entry name" value="Semialdehyde_DH_NAD-bd"/>
</dbReference>
<feature type="binding site" evidence="15">
    <location>
        <begin position="11"/>
        <end position="14"/>
    </location>
    <ligand>
        <name>NADP(+)</name>
        <dbReference type="ChEBI" id="CHEBI:58349"/>
    </ligand>
</feature>
<evidence type="ECO:0000256" key="7">
    <source>
        <dbReference type="ARBA" id="ARBA00022605"/>
    </source>
</evidence>
<keyword evidence="9 15" id="KW-0521">NADP</keyword>
<reference evidence="18 19" key="1">
    <citation type="submission" date="2018-01" db="EMBL/GenBank/DDBJ databases">
        <title>G. obscuriglobus.</title>
        <authorList>
            <person name="Franke J."/>
            <person name="Blomberg W."/>
            <person name="Selmecki A."/>
        </authorList>
    </citation>
    <scope>NUCLEOTIDE SEQUENCE [LARGE SCALE GENOMIC DNA]</scope>
    <source>
        <strain evidence="18 19">DSM 5831</strain>
    </source>
</reference>
<dbReference type="HAMAP" id="MF_02121">
    <property type="entry name" value="ASADH"/>
    <property type="match status" value="1"/>
</dbReference>
<dbReference type="InterPro" id="IPR012280">
    <property type="entry name" value="Semialdhyde_DH_dimer_dom"/>
</dbReference>
<evidence type="ECO:0000313" key="18">
    <source>
        <dbReference type="EMBL" id="AWM35722.1"/>
    </source>
</evidence>
<keyword evidence="11 15" id="KW-0560">Oxidoreductase</keyword>
<comment type="pathway">
    <text evidence="3 15">Amino-acid biosynthesis; L-threonine biosynthesis; L-threonine from L-aspartate: step 2/5.</text>
</comment>
<keyword evidence="8 15" id="KW-0791">Threonine biosynthesis</keyword>
<dbReference type="CDD" id="cd02316">
    <property type="entry name" value="VcASADH2_like_N"/>
    <property type="match status" value="1"/>
</dbReference>
<evidence type="ECO:0000256" key="15">
    <source>
        <dbReference type="HAMAP-Rule" id="MF_02121"/>
    </source>
</evidence>
<dbReference type="AlphaFoldDB" id="A0A2Z3GUJ5"/>
<name>A0A2Z3GUJ5_9BACT</name>
<evidence type="ECO:0000256" key="1">
    <source>
        <dbReference type="ARBA" id="ARBA00005021"/>
    </source>
</evidence>
<keyword evidence="7 15" id="KW-0028">Amino-acid biosynthesis</keyword>
<evidence type="ECO:0000256" key="10">
    <source>
        <dbReference type="ARBA" id="ARBA00022915"/>
    </source>
</evidence>
<accession>A0A2Z3GUJ5</accession>
<feature type="binding site" evidence="15">
    <location>
        <position position="236"/>
    </location>
    <ligand>
        <name>substrate</name>
    </ligand>
</feature>
<feature type="active site" description="Proton acceptor" evidence="15 16">
    <location>
        <position position="243"/>
    </location>
</feature>
<protein>
    <recommendedName>
        <fullName evidence="6 15">Aspartate-semialdehyde dehydrogenase</fullName>
        <shortName evidence="15">ASA dehydrogenase</shortName>
        <shortName evidence="15">ASADH</shortName>
        <ecNumber evidence="6 15">1.2.1.11</ecNumber>
    </recommendedName>
    <alternativeName>
        <fullName evidence="15">Aspartate-beta-semialdehyde dehydrogenase</fullName>
    </alternativeName>
</protein>
<dbReference type="Pfam" id="PF01118">
    <property type="entry name" value="Semialdhyde_dh"/>
    <property type="match status" value="1"/>
</dbReference>
<evidence type="ECO:0000313" key="19">
    <source>
        <dbReference type="Proteomes" id="UP000245802"/>
    </source>
</evidence>
<comment type="pathway">
    <text evidence="2 15">Amino-acid biosynthesis; L-lysine biosynthesis via DAP pathway; (S)-tetrahydrodipicolinate from L-aspartate: step 2/4.</text>
</comment>
<dbReference type="GO" id="GO:0004073">
    <property type="term" value="F:aspartate-semialdehyde dehydrogenase activity"/>
    <property type="evidence" value="ECO:0007669"/>
    <property type="project" value="UniProtKB-UniRule"/>
</dbReference>
<keyword evidence="19" id="KW-1185">Reference proteome</keyword>
<dbReference type="Pfam" id="PF02774">
    <property type="entry name" value="Semialdhyde_dhC"/>
    <property type="match status" value="1"/>
</dbReference>
<evidence type="ECO:0000256" key="9">
    <source>
        <dbReference type="ARBA" id="ARBA00022857"/>
    </source>
</evidence>
<dbReference type="SUPFAM" id="SSF51735">
    <property type="entry name" value="NAD(P)-binding Rossmann-fold domains"/>
    <property type="match status" value="1"/>
</dbReference>
<dbReference type="InterPro" id="IPR012080">
    <property type="entry name" value="Asp_semialdehyde_DH"/>
</dbReference>
<evidence type="ECO:0000256" key="12">
    <source>
        <dbReference type="ARBA" id="ARBA00023154"/>
    </source>
</evidence>
<evidence type="ECO:0000259" key="17">
    <source>
        <dbReference type="SMART" id="SM00859"/>
    </source>
</evidence>
<feature type="binding site" evidence="15">
    <location>
        <position position="210"/>
    </location>
    <ligand>
        <name>substrate</name>
    </ligand>
</feature>
<evidence type="ECO:0000256" key="11">
    <source>
        <dbReference type="ARBA" id="ARBA00023002"/>
    </source>
</evidence>
<dbReference type="GO" id="GO:0051287">
    <property type="term" value="F:NAD binding"/>
    <property type="evidence" value="ECO:0007669"/>
    <property type="project" value="InterPro"/>
</dbReference>
<dbReference type="CDD" id="cd18131">
    <property type="entry name" value="ASADH_C_bac_euk_like"/>
    <property type="match status" value="1"/>
</dbReference>
<dbReference type="InterPro" id="IPR005986">
    <property type="entry name" value="Asp_semialdehyde_DH_beta"/>
</dbReference>
<keyword evidence="13 15" id="KW-0486">Methionine biosynthesis</keyword>
<proteinExistence type="inferred from homology"/>
<dbReference type="Gene3D" id="3.30.360.10">
    <property type="entry name" value="Dihydrodipicolinate Reductase, domain 2"/>
    <property type="match status" value="1"/>
</dbReference>
<dbReference type="GO" id="GO:0071266">
    <property type="term" value="P:'de novo' L-methionine biosynthetic process"/>
    <property type="evidence" value="ECO:0007669"/>
    <property type="project" value="UniProtKB-UniRule"/>
</dbReference>
<evidence type="ECO:0000256" key="16">
    <source>
        <dbReference type="PIRSR" id="PIRSR000148-1"/>
    </source>
</evidence>
<dbReference type="PANTHER" id="PTHR46278">
    <property type="entry name" value="DEHYDROGENASE, PUTATIVE-RELATED"/>
    <property type="match status" value="1"/>
</dbReference>
<comment type="similarity">
    <text evidence="4 15">Belongs to the aspartate-semialdehyde dehydrogenase family.</text>
</comment>
<dbReference type="UniPathway" id="UPA00034">
    <property type="reaction ID" value="UER00016"/>
</dbReference>
<dbReference type="EC" id="1.2.1.11" evidence="6 15"/>
<evidence type="ECO:0000256" key="8">
    <source>
        <dbReference type="ARBA" id="ARBA00022697"/>
    </source>
</evidence>
<dbReference type="PIRSF" id="PIRSF000148">
    <property type="entry name" value="ASA_dh"/>
    <property type="match status" value="1"/>
</dbReference>
<dbReference type="NCBIfam" id="TIGR01296">
    <property type="entry name" value="asd_B"/>
    <property type="match status" value="1"/>
</dbReference>
<feature type="binding site" evidence="15">
    <location>
        <position position="316"/>
    </location>
    <ligand>
        <name>NADP(+)</name>
        <dbReference type="ChEBI" id="CHEBI:58349"/>
    </ligand>
</feature>
<keyword evidence="10 15" id="KW-0220">Diaminopimelate biosynthesis</keyword>
<evidence type="ECO:0000256" key="13">
    <source>
        <dbReference type="ARBA" id="ARBA00023167"/>
    </source>
</evidence>
<comment type="caution">
    <text evidence="15">Lacks conserved residue(s) required for the propagation of feature annotation.</text>
</comment>
<dbReference type="Proteomes" id="UP000245802">
    <property type="component" value="Chromosome"/>
</dbReference>
<dbReference type="PANTHER" id="PTHR46278:SF2">
    <property type="entry name" value="ASPARTATE-SEMIALDEHYDE DEHYDROGENASE"/>
    <property type="match status" value="1"/>
</dbReference>
<feature type="binding site" evidence="15">
    <location>
        <begin position="159"/>
        <end position="160"/>
    </location>
    <ligand>
        <name>NADP(+)</name>
        <dbReference type="ChEBI" id="CHEBI:58349"/>
    </ligand>
</feature>
<feature type="binding site" evidence="15">
    <location>
        <position position="99"/>
    </location>
    <ligand>
        <name>phosphate</name>
        <dbReference type="ChEBI" id="CHEBI:43474"/>
    </ligand>
</feature>
<feature type="binding site" evidence="15">
    <location>
        <begin position="39"/>
        <end position="40"/>
    </location>
    <ligand>
        <name>NADP(+)</name>
        <dbReference type="ChEBI" id="CHEBI:58349"/>
    </ligand>
</feature>
<dbReference type="SUPFAM" id="SSF55347">
    <property type="entry name" value="Glyceraldehyde-3-phosphate dehydrogenase-like, C-terminal domain"/>
    <property type="match status" value="1"/>
</dbReference>
<comment type="catalytic activity">
    <reaction evidence="14 15">
        <text>L-aspartate 4-semialdehyde + phosphate + NADP(+) = 4-phospho-L-aspartate + NADPH + H(+)</text>
        <dbReference type="Rhea" id="RHEA:24284"/>
        <dbReference type="ChEBI" id="CHEBI:15378"/>
        <dbReference type="ChEBI" id="CHEBI:43474"/>
        <dbReference type="ChEBI" id="CHEBI:57535"/>
        <dbReference type="ChEBI" id="CHEBI:57783"/>
        <dbReference type="ChEBI" id="CHEBI:58349"/>
        <dbReference type="ChEBI" id="CHEBI:537519"/>
        <dbReference type="EC" id="1.2.1.11"/>
    </reaction>
</comment>
<dbReference type="GO" id="GO:0019877">
    <property type="term" value="P:diaminopimelate biosynthetic process"/>
    <property type="evidence" value="ECO:0007669"/>
    <property type="project" value="UniProtKB-UniRule"/>
</dbReference>
<evidence type="ECO:0000256" key="5">
    <source>
        <dbReference type="ARBA" id="ARBA00011738"/>
    </source>
</evidence>
<dbReference type="UniPathway" id="UPA00050">
    <property type="reaction ID" value="UER00463"/>
</dbReference>
<evidence type="ECO:0000256" key="6">
    <source>
        <dbReference type="ARBA" id="ARBA00013120"/>
    </source>
</evidence>
<dbReference type="EMBL" id="CP025958">
    <property type="protein sequence ID" value="AWM35722.1"/>
    <property type="molecule type" value="Genomic_DNA"/>
</dbReference>
<dbReference type="KEGG" id="gog:C1280_00910"/>
<keyword evidence="12 15" id="KW-0457">Lysine biosynthesis</keyword>
<feature type="active site" description="Acyl-thioester intermediate" evidence="15 16">
    <location>
        <position position="129"/>
    </location>
</feature>
<comment type="function">
    <text evidence="15">Catalyzes the NADPH-dependent formation of L-aspartate-semialdehyde (L-ASA) by the reductive dephosphorylation of L-aspartyl-4-phosphate.</text>
</comment>
<sequence length="339" mass="35635">MPVNVAVVGATGAVGDLIRKVLAERSFPVKSIKFLASEKSAGKTVEFAGKPYPVEAIRAEAFEGVQIVLSSTPSSISKEFSPIAAKAGAIVVDNSSAWRMDPDCPLVVPEVNAHELHNAKKGIVANPNCVAIPLCVALKPLHDLAPVRRVVVATYQSSSGKGAKGLADFAAQASAWAAGQPVPAPTAHRAQLAGNVVTLDWTLDPNGFTEEENKVINETRKILGDQTIGVCPTCVRVPVKVAHSEAVTVEFARPVSVADAKAALAKAPGVVFMDEVVDGRFPQPIHAEGSDHTFVGRVRQDPSNPNALCLWVVADNLRKGAASNAVQCAEELVKRGIVK</sequence>
<dbReference type="UniPathway" id="UPA00051">
    <property type="reaction ID" value="UER00464"/>
</dbReference>
<dbReference type="Gene3D" id="3.40.50.720">
    <property type="entry name" value="NAD(P)-binding Rossmann-like Domain"/>
    <property type="match status" value="1"/>
</dbReference>
<comment type="pathway">
    <text evidence="1 15">Amino-acid biosynthesis; L-methionine biosynthesis via de novo pathway; L-homoserine from L-aspartate: step 2/3.</text>
</comment>
<gene>
    <name evidence="15" type="primary">asd</name>
    <name evidence="18" type="ORF">C1280_00910</name>
</gene>
<evidence type="ECO:0000256" key="2">
    <source>
        <dbReference type="ARBA" id="ARBA00005076"/>
    </source>
</evidence>
<comment type="subunit">
    <text evidence="5 15">Homodimer.</text>
</comment>
<dbReference type="SMART" id="SM00859">
    <property type="entry name" value="Semialdhyde_dh"/>
    <property type="match status" value="1"/>
</dbReference>
<organism evidence="18 19">
    <name type="scientific">Gemmata obscuriglobus</name>
    <dbReference type="NCBI Taxonomy" id="114"/>
    <lineage>
        <taxon>Bacteria</taxon>
        <taxon>Pseudomonadati</taxon>
        <taxon>Planctomycetota</taxon>
        <taxon>Planctomycetia</taxon>
        <taxon>Gemmatales</taxon>
        <taxon>Gemmataceae</taxon>
        <taxon>Gemmata</taxon>
    </lineage>
</organism>
<evidence type="ECO:0000256" key="4">
    <source>
        <dbReference type="ARBA" id="ARBA00010584"/>
    </source>
</evidence>
<feature type="domain" description="Semialdehyde dehydrogenase NAD-binding" evidence="17">
    <location>
        <begin position="4"/>
        <end position="119"/>
    </location>
</feature>
<evidence type="ECO:0000256" key="3">
    <source>
        <dbReference type="ARBA" id="ARBA00005097"/>
    </source>
</evidence>
<dbReference type="NCBIfam" id="NF011456">
    <property type="entry name" value="PRK14874.1"/>
    <property type="match status" value="1"/>
</dbReference>
<feature type="binding site" evidence="15">
    <location>
        <position position="156"/>
    </location>
    <ligand>
        <name>substrate</name>
    </ligand>
</feature>